<name>A0A2K3KZR6_TRIPR</name>
<protein>
    <submittedName>
        <fullName evidence="1">Uncharacterized protein</fullName>
    </submittedName>
</protein>
<reference evidence="1 2" key="2">
    <citation type="journal article" date="2017" name="Front. Plant Sci.">
        <title>Gene Classification and Mining of Molecular Markers Useful in Red Clover (Trifolium pratense) Breeding.</title>
        <authorList>
            <person name="Istvanek J."/>
            <person name="Dluhosova J."/>
            <person name="Dluhos P."/>
            <person name="Patkova L."/>
            <person name="Nedelnik J."/>
            <person name="Repkova J."/>
        </authorList>
    </citation>
    <scope>NUCLEOTIDE SEQUENCE [LARGE SCALE GENOMIC DNA]</scope>
    <source>
        <strain evidence="2">cv. Tatra</strain>
        <tissue evidence="1">Young leaves</tissue>
    </source>
</reference>
<evidence type="ECO:0000313" key="2">
    <source>
        <dbReference type="Proteomes" id="UP000236291"/>
    </source>
</evidence>
<dbReference type="EMBL" id="ASHM01023786">
    <property type="protein sequence ID" value="PNX71785.1"/>
    <property type="molecule type" value="Genomic_DNA"/>
</dbReference>
<gene>
    <name evidence="1" type="ORF">L195_g027670</name>
</gene>
<reference evidence="1 2" key="1">
    <citation type="journal article" date="2014" name="Am. J. Bot.">
        <title>Genome assembly and annotation for red clover (Trifolium pratense; Fabaceae).</title>
        <authorList>
            <person name="Istvanek J."/>
            <person name="Jaros M."/>
            <person name="Krenek A."/>
            <person name="Repkova J."/>
        </authorList>
    </citation>
    <scope>NUCLEOTIDE SEQUENCE [LARGE SCALE GENOMIC DNA]</scope>
    <source>
        <strain evidence="2">cv. Tatra</strain>
        <tissue evidence="1">Young leaves</tissue>
    </source>
</reference>
<dbReference type="AlphaFoldDB" id="A0A2K3KZR6"/>
<sequence length="126" mass="14366">MHHCRRKLESTVFANFLPVSSVRRDIQCWIRPENVAGAQVKDREQFPATPGCVAGLRSFLFLIDDTFPELHHVFSSCVILSLLYVQGKDLWGHVDDTTPAPDKDKDKGNLQYCSGVYKMMLFHGLR</sequence>
<accession>A0A2K3KZR6</accession>
<evidence type="ECO:0000313" key="1">
    <source>
        <dbReference type="EMBL" id="PNX71785.1"/>
    </source>
</evidence>
<feature type="non-terminal residue" evidence="1">
    <location>
        <position position="126"/>
    </location>
</feature>
<comment type="caution">
    <text evidence="1">The sequence shown here is derived from an EMBL/GenBank/DDBJ whole genome shotgun (WGS) entry which is preliminary data.</text>
</comment>
<dbReference type="Proteomes" id="UP000236291">
    <property type="component" value="Unassembled WGS sequence"/>
</dbReference>
<organism evidence="1 2">
    <name type="scientific">Trifolium pratense</name>
    <name type="common">Red clover</name>
    <dbReference type="NCBI Taxonomy" id="57577"/>
    <lineage>
        <taxon>Eukaryota</taxon>
        <taxon>Viridiplantae</taxon>
        <taxon>Streptophyta</taxon>
        <taxon>Embryophyta</taxon>
        <taxon>Tracheophyta</taxon>
        <taxon>Spermatophyta</taxon>
        <taxon>Magnoliopsida</taxon>
        <taxon>eudicotyledons</taxon>
        <taxon>Gunneridae</taxon>
        <taxon>Pentapetalae</taxon>
        <taxon>rosids</taxon>
        <taxon>fabids</taxon>
        <taxon>Fabales</taxon>
        <taxon>Fabaceae</taxon>
        <taxon>Papilionoideae</taxon>
        <taxon>50 kb inversion clade</taxon>
        <taxon>NPAAA clade</taxon>
        <taxon>Hologalegina</taxon>
        <taxon>IRL clade</taxon>
        <taxon>Trifolieae</taxon>
        <taxon>Trifolium</taxon>
    </lineage>
</organism>
<proteinExistence type="predicted"/>